<dbReference type="AlphaFoldDB" id="E9H459"/>
<dbReference type="KEGG" id="dpx:DAPPUDRAFT_109770"/>
<dbReference type="PhylomeDB" id="E9H459"/>
<organism evidence="2 3">
    <name type="scientific">Daphnia pulex</name>
    <name type="common">Water flea</name>
    <dbReference type="NCBI Taxonomy" id="6669"/>
    <lineage>
        <taxon>Eukaryota</taxon>
        <taxon>Metazoa</taxon>
        <taxon>Ecdysozoa</taxon>
        <taxon>Arthropoda</taxon>
        <taxon>Crustacea</taxon>
        <taxon>Branchiopoda</taxon>
        <taxon>Diplostraca</taxon>
        <taxon>Cladocera</taxon>
        <taxon>Anomopoda</taxon>
        <taxon>Daphniidae</taxon>
        <taxon>Daphnia</taxon>
    </lineage>
</organism>
<evidence type="ECO:0000313" key="2">
    <source>
        <dbReference type="EMBL" id="EFX73494.1"/>
    </source>
</evidence>
<evidence type="ECO:0000256" key="1">
    <source>
        <dbReference type="SAM" id="MobiDB-lite"/>
    </source>
</evidence>
<dbReference type="EMBL" id="GL732590">
    <property type="protein sequence ID" value="EFX73494.1"/>
    <property type="molecule type" value="Genomic_DNA"/>
</dbReference>
<dbReference type="PANTHER" id="PTHR47160:SF10">
    <property type="entry name" value="MULE TRANSPOSASE DOMAIN-CONTAINING PROTEIN"/>
    <property type="match status" value="1"/>
</dbReference>
<name>E9H459_DAPPU</name>
<dbReference type="InParanoid" id="E9H459"/>
<sequence length="477" mass="54031">MVDAHTVTNVRKLPGDRDGATHYVTPDDMIYLMDRNRGHVYYYQCRLKESQDCPNRMTMRNGVYTLNGSPHNHGPETQELRRIALVNECVAKAAAQPGNFSGIFREIHRTSYMDVPASFDAALQKRMQNARKKNGPVLPKSIPDIEEICKKFDEYGKTHEGKKFFSKVVDVVVGGVTMYGIIQAKYEAALANESQRTLDGISSLYAYYWGYWISKIKPETFSVYRNEKRTNNLIECWNRYFNRKVMVAHPNFFNFMKALVKSNADTKLDLQAVKHAFSLGKSNPVKARIVDRKINDLWTKFDEGVINISQFLDLACKFFEPDRDLPRPTFYTSARPARRGNARRGRATAGQCRSRQLQPSGAQPDDANGTICYYDFRPSAFKVKLLIFILIAIGIRQDDSLTNDSSSQLQSIDTTANQWDGSLSIATIPQSTAVQQWCESPFCIDAVTPLISMATLSPDEAVWLNMPIAEESRIAAH</sequence>
<dbReference type="OrthoDB" id="6380094at2759"/>
<dbReference type="Gene3D" id="2.20.25.240">
    <property type="match status" value="1"/>
</dbReference>
<proteinExistence type="predicted"/>
<evidence type="ECO:0008006" key="4">
    <source>
        <dbReference type="Google" id="ProtNLM"/>
    </source>
</evidence>
<feature type="region of interest" description="Disordered" evidence="1">
    <location>
        <begin position="329"/>
        <end position="364"/>
    </location>
</feature>
<dbReference type="PANTHER" id="PTHR47160">
    <property type="entry name" value="PUTATIVE-RELATED"/>
    <property type="match status" value="1"/>
</dbReference>
<evidence type="ECO:0000313" key="3">
    <source>
        <dbReference type="Proteomes" id="UP000000305"/>
    </source>
</evidence>
<dbReference type="Proteomes" id="UP000000305">
    <property type="component" value="Unassembled WGS sequence"/>
</dbReference>
<dbReference type="eggNOG" id="ENOG502T0KF">
    <property type="taxonomic scope" value="Eukaryota"/>
</dbReference>
<accession>E9H459</accession>
<reference evidence="2 3" key="1">
    <citation type="journal article" date="2011" name="Science">
        <title>The ecoresponsive genome of Daphnia pulex.</title>
        <authorList>
            <person name="Colbourne J.K."/>
            <person name="Pfrender M.E."/>
            <person name="Gilbert D."/>
            <person name="Thomas W.K."/>
            <person name="Tucker A."/>
            <person name="Oakley T.H."/>
            <person name="Tokishita S."/>
            <person name="Aerts A."/>
            <person name="Arnold G.J."/>
            <person name="Basu M.K."/>
            <person name="Bauer D.J."/>
            <person name="Caceres C.E."/>
            <person name="Carmel L."/>
            <person name="Casola C."/>
            <person name="Choi J.H."/>
            <person name="Detter J.C."/>
            <person name="Dong Q."/>
            <person name="Dusheyko S."/>
            <person name="Eads B.D."/>
            <person name="Frohlich T."/>
            <person name="Geiler-Samerotte K.A."/>
            <person name="Gerlach D."/>
            <person name="Hatcher P."/>
            <person name="Jogdeo S."/>
            <person name="Krijgsveld J."/>
            <person name="Kriventseva E.V."/>
            <person name="Kultz D."/>
            <person name="Laforsch C."/>
            <person name="Lindquist E."/>
            <person name="Lopez J."/>
            <person name="Manak J.R."/>
            <person name="Muller J."/>
            <person name="Pangilinan J."/>
            <person name="Patwardhan R.P."/>
            <person name="Pitluck S."/>
            <person name="Pritham E.J."/>
            <person name="Rechtsteiner A."/>
            <person name="Rho M."/>
            <person name="Rogozin I.B."/>
            <person name="Sakarya O."/>
            <person name="Salamov A."/>
            <person name="Schaack S."/>
            <person name="Shapiro H."/>
            <person name="Shiga Y."/>
            <person name="Skalitzky C."/>
            <person name="Smith Z."/>
            <person name="Souvorov A."/>
            <person name="Sung W."/>
            <person name="Tang Z."/>
            <person name="Tsuchiya D."/>
            <person name="Tu H."/>
            <person name="Vos H."/>
            <person name="Wang M."/>
            <person name="Wolf Y.I."/>
            <person name="Yamagata H."/>
            <person name="Yamada T."/>
            <person name="Ye Y."/>
            <person name="Shaw J.R."/>
            <person name="Andrews J."/>
            <person name="Crease T.J."/>
            <person name="Tang H."/>
            <person name="Lucas S.M."/>
            <person name="Robertson H.M."/>
            <person name="Bork P."/>
            <person name="Koonin E.V."/>
            <person name="Zdobnov E.M."/>
            <person name="Grigoriev I.V."/>
            <person name="Lynch M."/>
            <person name="Boore J.L."/>
        </authorList>
    </citation>
    <scope>NUCLEOTIDE SEQUENCE [LARGE SCALE GENOMIC DNA]</scope>
</reference>
<gene>
    <name evidence="2" type="ORF">DAPPUDRAFT_109770</name>
</gene>
<feature type="compositionally biased region" description="Basic residues" evidence="1">
    <location>
        <begin position="336"/>
        <end position="346"/>
    </location>
</feature>
<dbReference type="HOGENOM" id="CLU_546612_0_0_1"/>
<keyword evidence="3" id="KW-1185">Reference proteome</keyword>
<protein>
    <recommendedName>
        <fullName evidence="4">FLYWCH-type domain-containing protein</fullName>
    </recommendedName>
</protein>
<feature type="compositionally biased region" description="Polar residues" evidence="1">
    <location>
        <begin position="351"/>
        <end position="361"/>
    </location>
</feature>